<protein>
    <submittedName>
        <fullName evidence="2">Uncharacterized protein</fullName>
    </submittedName>
</protein>
<feature type="region of interest" description="Disordered" evidence="1">
    <location>
        <begin position="1"/>
        <end position="73"/>
    </location>
</feature>
<dbReference type="EMBL" id="ANJA01003838">
    <property type="protein sequence ID" value="ETO61121.1"/>
    <property type="molecule type" value="Genomic_DNA"/>
</dbReference>
<name>A0A080Z3B0_PHYNI</name>
<accession>A0A080Z3B0</accession>
<feature type="compositionally biased region" description="Low complexity" evidence="1">
    <location>
        <begin position="24"/>
        <end position="36"/>
    </location>
</feature>
<dbReference type="Proteomes" id="UP000028582">
    <property type="component" value="Unassembled WGS sequence"/>
</dbReference>
<organism evidence="2 3">
    <name type="scientific">Phytophthora nicotianae P1976</name>
    <dbReference type="NCBI Taxonomy" id="1317066"/>
    <lineage>
        <taxon>Eukaryota</taxon>
        <taxon>Sar</taxon>
        <taxon>Stramenopiles</taxon>
        <taxon>Oomycota</taxon>
        <taxon>Peronosporomycetes</taxon>
        <taxon>Peronosporales</taxon>
        <taxon>Peronosporaceae</taxon>
        <taxon>Phytophthora</taxon>
    </lineage>
</organism>
<comment type="caution">
    <text evidence="2">The sequence shown here is derived from an EMBL/GenBank/DDBJ whole genome shotgun (WGS) entry which is preliminary data.</text>
</comment>
<feature type="region of interest" description="Disordered" evidence="1">
    <location>
        <begin position="369"/>
        <end position="390"/>
    </location>
</feature>
<evidence type="ECO:0000313" key="2">
    <source>
        <dbReference type="EMBL" id="ETO61121.1"/>
    </source>
</evidence>
<feature type="compositionally biased region" description="Basic and acidic residues" evidence="1">
    <location>
        <begin position="381"/>
        <end position="390"/>
    </location>
</feature>
<sequence>MTSARPDGTPGTTLRSPLWRGHAPRSSPYRPPSRASFDPLQEDPLFLSDHPPTLPAQAAPAGQADELMTEAAASEASTGLVDVLDQVAAPVPGTEAPGARETSGLVGDSVDATAPNSVSVNHVATGVTEDAAPAAPAAATPPDNRYQLLVRPIVKTSINQRDLSAETLRDAVFVDGHSTLLWSLVVTLQFAEWAKIVQFKVKKRVVDSTKFRQAWNQWLVATRGTTVALMIYEYGMAIASAKDRDEFMKACILPEKTDRAGAAAEASVRDVLVALRQKWGTTFMAASVVWSMWANDIIRNAESRLEEHLSGVAQSTNLALDCVRASIADCQQLRFLLVSAVRFVDEQEQRLTAREAVIEEVLRDMVPPSPSQIIDPLPRIENVEDTEHAE</sequence>
<proteinExistence type="predicted"/>
<dbReference type="AlphaFoldDB" id="A0A080Z3B0"/>
<gene>
    <name evidence="2" type="ORF">F444_20812</name>
</gene>
<reference evidence="2 3" key="1">
    <citation type="submission" date="2013-11" db="EMBL/GenBank/DDBJ databases">
        <title>The Genome Sequence of Phytophthora parasitica P1976.</title>
        <authorList>
            <consortium name="The Broad Institute Genomics Platform"/>
            <person name="Russ C."/>
            <person name="Tyler B."/>
            <person name="Panabieres F."/>
            <person name="Shan W."/>
            <person name="Tripathy S."/>
            <person name="Grunwald N."/>
            <person name="Machado M."/>
            <person name="Johnson C.S."/>
            <person name="Walker B."/>
            <person name="Young S."/>
            <person name="Zeng Q."/>
            <person name="Gargeya S."/>
            <person name="Fitzgerald M."/>
            <person name="Haas B."/>
            <person name="Abouelleil A."/>
            <person name="Allen A.W."/>
            <person name="Alvarado L."/>
            <person name="Arachchi H.M."/>
            <person name="Berlin A.M."/>
            <person name="Chapman S.B."/>
            <person name="Gainer-Dewar J."/>
            <person name="Goldberg J."/>
            <person name="Griggs A."/>
            <person name="Gujja S."/>
            <person name="Hansen M."/>
            <person name="Howarth C."/>
            <person name="Imamovic A."/>
            <person name="Ireland A."/>
            <person name="Larimer J."/>
            <person name="McCowan C."/>
            <person name="Murphy C."/>
            <person name="Pearson M."/>
            <person name="Poon T.W."/>
            <person name="Priest M."/>
            <person name="Roberts A."/>
            <person name="Saif S."/>
            <person name="Shea T."/>
            <person name="Sisk P."/>
            <person name="Sykes S."/>
            <person name="Wortman J."/>
            <person name="Nusbaum C."/>
            <person name="Birren B."/>
        </authorList>
    </citation>
    <scope>NUCLEOTIDE SEQUENCE [LARGE SCALE GENOMIC DNA]</scope>
    <source>
        <strain evidence="2 3">P1976</strain>
    </source>
</reference>
<evidence type="ECO:0000313" key="3">
    <source>
        <dbReference type="Proteomes" id="UP000028582"/>
    </source>
</evidence>
<evidence type="ECO:0000256" key="1">
    <source>
        <dbReference type="SAM" id="MobiDB-lite"/>
    </source>
</evidence>
<feature type="region of interest" description="Disordered" evidence="1">
    <location>
        <begin position="92"/>
        <end position="112"/>
    </location>
</feature>